<comment type="caution">
    <text evidence="1">The sequence shown here is derived from an EMBL/GenBank/DDBJ whole genome shotgun (WGS) entry which is preliminary data.</text>
</comment>
<evidence type="ECO:0000313" key="1">
    <source>
        <dbReference type="EMBL" id="PTU24997.1"/>
    </source>
</evidence>
<proteinExistence type="predicted"/>
<name>A0A2T5M8Z5_9EURO</name>
<sequence length="174" mass="19445">MSWTRAIETIHNGLDGYTYYSQESSQQLQTLTKALSECFHQLVEVHNQLPLLFAQITASFHPADLWDMNIHINPSTGAAITGIVDSVISYWVGNPATGNMQAREDAYYLYHDVEHDILLNPAFVHWIGLVLQYRCSGVPLGTVQLPLSLKRLFSPILDFLLNIAADISTKLSAT</sequence>
<protein>
    <submittedName>
        <fullName evidence="1">Uncharacterized protein</fullName>
    </submittedName>
</protein>
<dbReference type="Proteomes" id="UP000244073">
    <property type="component" value="Unassembled WGS sequence"/>
</dbReference>
<organism evidence="1 2">
    <name type="scientific">Aspergillus ochraceoroseus IBT 24754</name>
    <dbReference type="NCBI Taxonomy" id="1392256"/>
    <lineage>
        <taxon>Eukaryota</taxon>
        <taxon>Fungi</taxon>
        <taxon>Dikarya</taxon>
        <taxon>Ascomycota</taxon>
        <taxon>Pezizomycotina</taxon>
        <taxon>Eurotiomycetes</taxon>
        <taxon>Eurotiomycetidae</taxon>
        <taxon>Eurotiales</taxon>
        <taxon>Aspergillaceae</taxon>
        <taxon>Aspergillus</taxon>
        <taxon>Aspergillus subgen. Nidulantes</taxon>
    </lineage>
</organism>
<reference evidence="1 2" key="1">
    <citation type="journal article" date="2018" name="Proc. Natl. Acad. Sci. U.S.A.">
        <title>Linking secondary metabolites to gene clusters through genome sequencing of six diverse Aspergillus species.</title>
        <authorList>
            <person name="Kaerboelling I."/>
            <person name="Vesth T.C."/>
            <person name="Frisvad J.C."/>
            <person name="Nybo J.L."/>
            <person name="Theobald S."/>
            <person name="Kuo A."/>
            <person name="Bowyer P."/>
            <person name="Matsuda Y."/>
            <person name="Mondo S."/>
            <person name="Lyhne E.K."/>
            <person name="Kogle M.E."/>
            <person name="Clum A."/>
            <person name="Lipzen A."/>
            <person name="Salamov A."/>
            <person name="Ngan C.Y."/>
            <person name="Daum C."/>
            <person name="Chiniquy J."/>
            <person name="Barry K."/>
            <person name="LaButti K."/>
            <person name="Haridas S."/>
            <person name="Simmons B.A."/>
            <person name="Magnuson J.K."/>
            <person name="Mortensen U.H."/>
            <person name="Larsen T.O."/>
            <person name="Grigoriev I.V."/>
            <person name="Baker S.E."/>
            <person name="Andersen M.R."/>
        </authorList>
    </citation>
    <scope>NUCLEOTIDE SEQUENCE [LARGE SCALE GENOMIC DNA]</scope>
    <source>
        <strain evidence="1 2">IBT 24754</strain>
    </source>
</reference>
<accession>A0A2T5M8Z5</accession>
<gene>
    <name evidence="1" type="ORF">P175DRAFT_0528519</name>
</gene>
<evidence type="ECO:0000313" key="2">
    <source>
        <dbReference type="Proteomes" id="UP000244073"/>
    </source>
</evidence>
<dbReference type="EMBL" id="MSFN02000001">
    <property type="protein sequence ID" value="PTU24997.1"/>
    <property type="molecule type" value="Genomic_DNA"/>
</dbReference>
<dbReference type="GeneID" id="63816503"/>
<dbReference type="VEuPathDB" id="FungiDB:P175DRAFT_0528519"/>
<dbReference type="AlphaFoldDB" id="A0A2T5M8Z5"/>
<dbReference type="RefSeq" id="XP_040756389.1">
    <property type="nucleotide sequence ID" value="XM_040899621.1"/>
</dbReference>